<evidence type="ECO:0000313" key="3">
    <source>
        <dbReference type="Proteomes" id="UP001628179"/>
    </source>
</evidence>
<dbReference type="EMBL" id="BAAFSV010000001">
    <property type="protein sequence ID" value="GAB1312312.1"/>
    <property type="molecule type" value="Genomic_DNA"/>
</dbReference>
<dbReference type="InterPro" id="IPR036673">
    <property type="entry name" value="Cyanovirin-N_sf"/>
</dbReference>
<dbReference type="GeneID" id="98173267"/>
<dbReference type="SUPFAM" id="SSF51322">
    <property type="entry name" value="Cyanovirin-N"/>
    <property type="match status" value="1"/>
</dbReference>
<dbReference type="Gene3D" id="2.30.60.10">
    <property type="entry name" value="Cyanovirin-N"/>
    <property type="match status" value="1"/>
</dbReference>
<feature type="domain" description="Cyanovirin-N" evidence="1">
    <location>
        <begin position="2"/>
        <end position="102"/>
    </location>
</feature>
<dbReference type="PANTHER" id="PTHR42076:SF1">
    <property type="entry name" value="CYANOVIRIN-N DOMAIN-CONTAINING PROTEIN"/>
    <property type="match status" value="1"/>
</dbReference>
<dbReference type="PANTHER" id="PTHR42076">
    <property type="entry name" value="CYANOVIRIN-N HOMOLOG"/>
    <property type="match status" value="1"/>
</dbReference>
<keyword evidence="3" id="KW-1185">Reference proteome</keyword>
<accession>A0ABQ0G3J7</accession>
<dbReference type="SMART" id="SM01111">
    <property type="entry name" value="CVNH"/>
    <property type="match status" value="1"/>
</dbReference>
<reference evidence="2 3" key="1">
    <citation type="submission" date="2024-09" db="EMBL/GenBank/DDBJ databases">
        <title>Itraconazole resistance in Madurella fahalii resulting from another homologue of gene encoding cytochrome P450 14-alpha sterol demethylase (CYP51).</title>
        <authorList>
            <person name="Yoshioka I."/>
            <person name="Fahal A.H."/>
            <person name="Kaneko S."/>
            <person name="Yaguchi T."/>
        </authorList>
    </citation>
    <scope>NUCLEOTIDE SEQUENCE [LARGE SCALE GENOMIC DNA]</scope>
    <source>
        <strain evidence="2 3">IFM 68171</strain>
    </source>
</reference>
<sequence length="105" mass="12012">MSFQLSSRNITLDGDNHTLKCECQKEDGTWQYASIDLNKYIGNIDGWFTWDEGNFSHSARTIRLEGEKLWADLTEVDGLTTVPRQVISLGDRIKNENGVLKYKSK</sequence>
<evidence type="ECO:0000259" key="1">
    <source>
        <dbReference type="SMART" id="SM01111"/>
    </source>
</evidence>
<protein>
    <recommendedName>
        <fullName evidence="1">Cyanovirin-N domain-containing protein</fullName>
    </recommendedName>
</protein>
<name>A0ABQ0G3J7_9PEZI</name>
<dbReference type="RefSeq" id="XP_070914045.1">
    <property type="nucleotide sequence ID" value="XM_071057944.1"/>
</dbReference>
<comment type="caution">
    <text evidence="2">The sequence shown here is derived from an EMBL/GenBank/DDBJ whole genome shotgun (WGS) entry which is preliminary data.</text>
</comment>
<proteinExistence type="predicted"/>
<gene>
    <name evidence="2" type="ORF">MFIFM68171_02522</name>
</gene>
<organism evidence="2 3">
    <name type="scientific">Madurella fahalii</name>
    <dbReference type="NCBI Taxonomy" id="1157608"/>
    <lineage>
        <taxon>Eukaryota</taxon>
        <taxon>Fungi</taxon>
        <taxon>Dikarya</taxon>
        <taxon>Ascomycota</taxon>
        <taxon>Pezizomycotina</taxon>
        <taxon>Sordariomycetes</taxon>
        <taxon>Sordariomycetidae</taxon>
        <taxon>Sordariales</taxon>
        <taxon>Sordariales incertae sedis</taxon>
        <taxon>Madurella</taxon>
    </lineage>
</organism>
<dbReference type="Proteomes" id="UP001628179">
    <property type="component" value="Unassembled WGS sequence"/>
</dbReference>
<evidence type="ECO:0000313" key="2">
    <source>
        <dbReference type="EMBL" id="GAB1312312.1"/>
    </source>
</evidence>
<dbReference type="Pfam" id="PF08881">
    <property type="entry name" value="CVNH"/>
    <property type="match status" value="1"/>
</dbReference>
<dbReference type="InterPro" id="IPR011058">
    <property type="entry name" value="Cyanovirin-N"/>
</dbReference>